<accession>A0A161Q267</accession>
<proteinExistence type="predicted"/>
<gene>
    <name evidence="1" type="ORF">AUP44_08260</name>
</gene>
<name>A0A161Q267_9PROT</name>
<protein>
    <submittedName>
        <fullName evidence="1">Uncharacterized protein</fullName>
    </submittedName>
</protein>
<sequence length="158" mass="18870">MRKIWAINPVNKHFEQHDRLLQAIAIQPRRRISLRHPVSNQIFHSDKIDIKPRLKFDPRNMVDRSHAVQETRTNHLYTNIQRVILQSTRPIAWRFKAEFAQDGFEFILAGSNDIKIARNEACSRIEFYSCSTHQDRPRNPLRFQFPRCFCKDQQCVLE</sequence>
<dbReference type="EMBL" id="LPZR01000170">
    <property type="protein sequence ID" value="KYO51583.1"/>
    <property type="molecule type" value="Genomic_DNA"/>
</dbReference>
<dbReference type="AlphaFoldDB" id="A0A161Q267"/>
<dbReference type="Proteomes" id="UP000075787">
    <property type="component" value="Unassembled WGS sequence"/>
</dbReference>
<evidence type="ECO:0000313" key="2">
    <source>
        <dbReference type="Proteomes" id="UP000075787"/>
    </source>
</evidence>
<reference evidence="1 2" key="1">
    <citation type="submission" date="2015-12" db="EMBL/GenBank/DDBJ databases">
        <title>Genome sequence of Tistrella mobilis MCCC 1A02139.</title>
        <authorList>
            <person name="Lu L."/>
            <person name="Lai Q."/>
            <person name="Shao Z."/>
            <person name="Qian P."/>
        </authorList>
    </citation>
    <scope>NUCLEOTIDE SEQUENCE [LARGE SCALE GENOMIC DNA]</scope>
    <source>
        <strain evidence="1 2">MCCC 1A02139</strain>
    </source>
</reference>
<evidence type="ECO:0000313" key="1">
    <source>
        <dbReference type="EMBL" id="KYO51583.1"/>
    </source>
</evidence>
<comment type="caution">
    <text evidence="1">The sequence shown here is derived from an EMBL/GenBank/DDBJ whole genome shotgun (WGS) entry which is preliminary data.</text>
</comment>
<organism evidence="1 2">
    <name type="scientific">Tistrella mobilis</name>
    <dbReference type="NCBI Taxonomy" id="171437"/>
    <lineage>
        <taxon>Bacteria</taxon>
        <taxon>Pseudomonadati</taxon>
        <taxon>Pseudomonadota</taxon>
        <taxon>Alphaproteobacteria</taxon>
        <taxon>Geminicoccales</taxon>
        <taxon>Geminicoccaceae</taxon>
        <taxon>Tistrella</taxon>
    </lineage>
</organism>